<dbReference type="PANTHER" id="PTHR16305:SF35">
    <property type="entry name" value="TRANSCRIPTIONAL ACTIVATOR DOMAIN"/>
    <property type="match status" value="1"/>
</dbReference>
<dbReference type="PROSITE" id="PS00622">
    <property type="entry name" value="HTH_LUXR_1"/>
    <property type="match status" value="1"/>
</dbReference>
<gene>
    <name evidence="4" type="ORF">JK363_36300</name>
</gene>
<dbReference type="Gene3D" id="1.25.40.10">
    <property type="entry name" value="Tetratricopeptide repeat domain"/>
    <property type="match status" value="2"/>
</dbReference>
<dbReference type="InterPro" id="IPR016032">
    <property type="entry name" value="Sig_transdc_resp-reg_C-effctor"/>
</dbReference>
<comment type="caution">
    <text evidence="4">The sequence shown here is derived from an EMBL/GenBank/DDBJ whole genome shotgun (WGS) entry which is preliminary data.</text>
</comment>
<proteinExistence type="predicted"/>
<accession>A0ABS1NPI4</accession>
<sequence>MKSGAVDLLEREDALRVLSRNLASVEAGSGRFVLVEGPAGIGKTRLLEEAEVMGASSEARTLTGRGTELEQQFAFGVVRQLFEPLLATASSREKEEWFAGAAVSAEAVLGPVTSLTPGGDFATLHGLYWLTSNISQSRPLVLSFDDLQWADAQSLRFLAYLLPRLDVLPVLVVAATRTVYRRETAHIMEMISADPAIIIVRPQALSQAAAAVLVNSRLGADTQADQAFVSACHDATGGNPLLLRQLAQVVVSEELAPVSANAWKIVKLGPRAVARYVAVRLRELSRDGERIAQSVAVLGNDANLRDVAAHSCLPFDVAARIAGDLQRVNILSESPARPEDAGIIRLNFVHPLVRSAVYGSLERDALIEAHSRAVDILMANGADAEHVAAHLIHTPPSGSDEAVKALREAATNALHRGSPDSAYVYLRRCLVEPPAESDRLDVLLHAGTCAQLFDIAASVDLLRQALQISADRSQRMNIRSLLGGALLYLQRTREALEVYQDGIREAEGDDDGKRTMAAGVLSVTFLEQGRPDLLEYADELERLEPSETLGGRILDSMIAMVRSLQGDPRAIYYARRAIDGGQLVDLANGEAFLPVGVWQPLLAADCVEAFVSIEDAMSRSHRIGSIRALAPASDFRGLGWLWRGYLNDAEPDLVQAKRAIEAADVRVGRSFNGSFRAELFMAQGRLQEAEDALEWAERDMPAQPSSAIYLVLSARARLHRLRHEYSEGLSVAIRAGQRFSAIGGKNPAIVPWRSESALCLLGLGRTDEARQYADREVELARQWKGARALGHALRVAGLAHGRSKGIELLREAVETVASSPARLEYAESLIDLGAALCRAGLRAEAQEALRQGAELAQKCGAPPLVQRGITELKMAGARPRRISLSGPEALTPSERRVAELAGAGYANRDIAQRLFVTVKTVEVHLTSVYRKLNITSREEIKQVMGDASES</sequence>
<organism evidence="4 5">
    <name type="scientific">Streptomyces coffeae</name>
    <dbReference type="NCBI Taxonomy" id="621382"/>
    <lineage>
        <taxon>Bacteria</taxon>
        <taxon>Bacillati</taxon>
        <taxon>Actinomycetota</taxon>
        <taxon>Actinomycetes</taxon>
        <taxon>Kitasatosporales</taxon>
        <taxon>Streptomycetaceae</taxon>
        <taxon>Streptomyces</taxon>
    </lineage>
</organism>
<dbReference type="PRINTS" id="PR00038">
    <property type="entry name" value="HTHLUXR"/>
</dbReference>
<keyword evidence="2" id="KW-0067">ATP-binding</keyword>
<dbReference type="PROSITE" id="PS50043">
    <property type="entry name" value="HTH_LUXR_2"/>
    <property type="match status" value="1"/>
</dbReference>
<dbReference type="InterPro" id="IPR000792">
    <property type="entry name" value="Tscrpt_reg_LuxR_C"/>
</dbReference>
<dbReference type="RefSeq" id="WP_201882081.1">
    <property type="nucleotide sequence ID" value="NZ_JAERRF010000036.1"/>
</dbReference>
<reference evidence="4 5" key="1">
    <citation type="submission" date="2021-01" db="EMBL/GenBank/DDBJ databases">
        <title>WGS of actinomycetes isolated from Thailand.</title>
        <authorList>
            <person name="Thawai C."/>
        </authorList>
    </citation>
    <scope>NUCLEOTIDE SEQUENCE [LARGE SCALE GENOMIC DNA]</scope>
    <source>
        <strain evidence="4 5">CA1R205</strain>
    </source>
</reference>
<feature type="domain" description="HTH luxR-type" evidence="3">
    <location>
        <begin position="883"/>
        <end position="948"/>
    </location>
</feature>
<keyword evidence="1" id="KW-0547">Nucleotide-binding</keyword>
<evidence type="ECO:0000313" key="4">
    <source>
        <dbReference type="EMBL" id="MBL1102001.1"/>
    </source>
</evidence>
<evidence type="ECO:0000259" key="3">
    <source>
        <dbReference type="PROSITE" id="PS50043"/>
    </source>
</evidence>
<dbReference type="InterPro" id="IPR041664">
    <property type="entry name" value="AAA_16"/>
</dbReference>
<dbReference type="SMART" id="SM00421">
    <property type="entry name" value="HTH_LUXR"/>
    <property type="match status" value="1"/>
</dbReference>
<dbReference type="InterPro" id="IPR011990">
    <property type="entry name" value="TPR-like_helical_dom_sf"/>
</dbReference>
<dbReference type="Pfam" id="PF00196">
    <property type="entry name" value="GerE"/>
    <property type="match status" value="1"/>
</dbReference>
<evidence type="ECO:0000256" key="2">
    <source>
        <dbReference type="ARBA" id="ARBA00022840"/>
    </source>
</evidence>
<dbReference type="InterPro" id="IPR036388">
    <property type="entry name" value="WH-like_DNA-bd_sf"/>
</dbReference>
<dbReference type="CDD" id="cd06170">
    <property type="entry name" value="LuxR_C_like"/>
    <property type="match status" value="1"/>
</dbReference>
<dbReference type="SUPFAM" id="SSF48452">
    <property type="entry name" value="TPR-like"/>
    <property type="match status" value="1"/>
</dbReference>
<name>A0ABS1NPI4_9ACTN</name>
<keyword evidence="5" id="KW-1185">Reference proteome</keyword>
<dbReference type="Proteomes" id="UP000634229">
    <property type="component" value="Unassembled WGS sequence"/>
</dbReference>
<dbReference type="InterPro" id="IPR027417">
    <property type="entry name" value="P-loop_NTPase"/>
</dbReference>
<dbReference type="Pfam" id="PF13191">
    <property type="entry name" value="AAA_16"/>
    <property type="match status" value="1"/>
</dbReference>
<dbReference type="SUPFAM" id="SSF52540">
    <property type="entry name" value="P-loop containing nucleoside triphosphate hydrolases"/>
    <property type="match status" value="1"/>
</dbReference>
<evidence type="ECO:0000313" key="5">
    <source>
        <dbReference type="Proteomes" id="UP000634229"/>
    </source>
</evidence>
<dbReference type="PANTHER" id="PTHR16305">
    <property type="entry name" value="TESTICULAR SOLUBLE ADENYLYL CYCLASE"/>
    <property type="match status" value="1"/>
</dbReference>
<protein>
    <submittedName>
        <fullName evidence="4">AAA family ATPase</fullName>
    </submittedName>
</protein>
<dbReference type="SUPFAM" id="SSF46894">
    <property type="entry name" value="C-terminal effector domain of the bipartite response regulators"/>
    <property type="match status" value="1"/>
</dbReference>
<evidence type="ECO:0000256" key="1">
    <source>
        <dbReference type="ARBA" id="ARBA00022741"/>
    </source>
</evidence>
<dbReference type="Gene3D" id="1.10.10.10">
    <property type="entry name" value="Winged helix-like DNA-binding domain superfamily/Winged helix DNA-binding domain"/>
    <property type="match status" value="1"/>
</dbReference>
<dbReference type="EMBL" id="JAERRF010000036">
    <property type="protein sequence ID" value="MBL1102001.1"/>
    <property type="molecule type" value="Genomic_DNA"/>
</dbReference>